<organism evidence="1 2">
    <name type="scientific">Paramuricea clavata</name>
    <name type="common">Red gorgonian</name>
    <name type="synonym">Violescent sea-whip</name>
    <dbReference type="NCBI Taxonomy" id="317549"/>
    <lineage>
        <taxon>Eukaryota</taxon>
        <taxon>Metazoa</taxon>
        <taxon>Cnidaria</taxon>
        <taxon>Anthozoa</taxon>
        <taxon>Octocorallia</taxon>
        <taxon>Malacalcyonacea</taxon>
        <taxon>Plexauridae</taxon>
        <taxon>Paramuricea</taxon>
    </lineage>
</organism>
<gene>
    <name evidence="1" type="ORF">PACLA_8A054998</name>
</gene>
<protein>
    <submittedName>
        <fullName evidence="1">Uncharacterized protein</fullName>
    </submittedName>
</protein>
<reference evidence="1" key="1">
    <citation type="submission" date="2020-04" db="EMBL/GenBank/DDBJ databases">
        <authorList>
            <person name="Alioto T."/>
            <person name="Alioto T."/>
            <person name="Gomez Garrido J."/>
        </authorList>
    </citation>
    <scope>NUCLEOTIDE SEQUENCE</scope>
    <source>
        <strain evidence="1">A484AB</strain>
    </source>
</reference>
<name>A0A7D9JK23_PARCT</name>
<sequence>MTDVFEAVAKVMSSLQGISVPPWKAYRWVQELVEWLRKASLECHENGDMDFFSRMKESAKHLNKCFSDRISLTTNHLAKKRNVGVTYDGVELVAGWKVVGTETIIVNQGKGKQPQKKVLTNWEERLVAESSQDVSAFASDLSASLNSRVQLCITSAAVMSDFFDIEETFVRLCGERLDSGRIKIKEGELEEHEAKEFKLFFKEMCAINHIVELNDERFDERMHASVLHEWKACLKYFVWDKEMMANLLACLVPDGNNALLQLKADVDTSLMKMELVPKKRQEMTTKKGVYF</sequence>
<proteinExistence type="predicted"/>
<accession>A0A7D9JK23</accession>
<evidence type="ECO:0000313" key="1">
    <source>
        <dbReference type="EMBL" id="CAB4030834.1"/>
    </source>
</evidence>
<evidence type="ECO:0000313" key="2">
    <source>
        <dbReference type="Proteomes" id="UP001152795"/>
    </source>
</evidence>
<dbReference type="AlphaFoldDB" id="A0A7D9JK23"/>
<dbReference type="EMBL" id="CACRXK020017166">
    <property type="protein sequence ID" value="CAB4030834.1"/>
    <property type="molecule type" value="Genomic_DNA"/>
</dbReference>
<dbReference type="Proteomes" id="UP001152795">
    <property type="component" value="Unassembled WGS sequence"/>
</dbReference>
<keyword evidence="2" id="KW-1185">Reference proteome</keyword>
<comment type="caution">
    <text evidence="1">The sequence shown here is derived from an EMBL/GenBank/DDBJ whole genome shotgun (WGS) entry which is preliminary data.</text>
</comment>